<proteinExistence type="predicted"/>
<dbReference type="Proteomes" id="UP000095767">
    <property type="component" value="Unassembled WGS sequence"/>
</dbReference>
<protein>
    <submittedName>
        <fullName evidence="1">Uncharacterized protein</fullName>
    </submittedName>
</protein>
<evidence type="ECO:0000313" key="2">
    <source>
        <dbReference type="Proteomes" id="UP000095767"/>
    </source>
</evidence>
<dbReference type="EMBL" id="LWDX02042723">
    <property type="protein sequence ID" value="OEL23376.1"/>
    <property type="molecule type" value="Genomic_DNA"/>
</dbReference>
<organism evidence="1 2">
    <name type="scientific">Dichanthelium oligosanthes</name>
    <dbReference type="NCBI Taxonomy" id="888268"/>
    <lineage>
        <taxon>Eukaryota</taxon>
        <taxon>Viridiplantae</taxon>
        <taxon>Streptophyta</taxon>
        <taxon>Embryophyta</taxon>
        <taxon>Tracheophyta</taxon>
        <taxon>Spermatophyta</taxon>
        <taxon>Magnoliopsida</taxon>
        <taxon>Liliopsida</taxon>
        <taxon>Poales</taxon>
        <taxon>Poaceae</taxon>
        <taxon>PACMAD clade</taxon>
        <taxon>Panicoideae</taxon>
        <taxon>Panicodae</taxon>
        <taxon>Paniceae</taxon>
        <taxon>Dichantheliinae</taxon>
        <taxon>Dichanthelium</taxon>
    </lineage>
</organism>
<gene>
    <name evidence="1" type="ORF">BAE44_0015607</name>
</gene>
<keyword evidence="2" id="KW-1185">Reference proteome</keyword>
<reference evidence="1 2" key="1">
    <citation type="submission" date="2016-09" db="EMBL/GenBank/DDBJ databases">
        <title>The draft genome of Dichanthelium oligosanthes: A C3 panicoid grass species.</title>
        <authorList>
            <person name="Studer A.J."/>
            <person name="Schnable J.C."/>
            <person name="Brutnell T.P."/>
        </authorList>
    </citation>
    <scope>NUCLEOTIDE SEQUENCE [LARGE SCALE GENOMIC DNA]</scope>
    <source>
        <strain evidence="2">cv. Kellogg 1175</strain>
        <tissue evidence="1">Leaf</tissue>
    </source>
</reference>
<sequence>LQKPTPLFQFSAQCGNAKVFQDGLQTNERICQGIQGTKCNQSWGITWEGCAANDLDMSTAAAFGA</sequence>
<evidence type="ECO:0000313" key="1">
    <source>
        <dbReference type="EMBL" id="OEL23376.1"/>
    </source>
</evidence>
<feature type="non-terminal residue" evidence="1">
    <location>
        <position position="1"/>
    </location>
</feature>
<comment type="caution">
    <text evidence="1">The sequence shown here is derived from an EMBL/GenBank/DDBJ whole genome shotgun (WGS) entry which is preliminary data.</text>
</comment>
<name>A0A1E5VE06_9POAL</name>
<dbReference type="AlphaFoldDB" id="A0A1E5VE06"/>
<accession>A0A1E5VE06</accession>